<comment type="caution">
    <text evidence="2">The sequence shown here is derived from an EMBL/GenBank/DDBJ whole genome shotgun (WGS) entry which is preliminary data.</text>
</comment>
<dbReference type="Proteomes" id="UP000530660">
    <property type="component" value="Unassembled WGS sequence"/>
</dbReference>
<organism evidence="2 3">
    <name type="scientific">Cyanidiococcus yangmingshanensis</name>
    <dbReference type="NCBI Taxonomy" id="2690220"/>
    <lineage>
        <taxon>Eukaryota</taxon>
        <taxon>Rhodophyta</taxon>
        <taxon>Bangiophyceae</taxon>
        <taxon>Cyanidiales</taxon>
        <taxon>Cyanidiaceae</taxon>
        <taxon>Cyanidiococcus</taxon>
    </lineage>
</organism>
<dbReference type="OrthoDB" id="5371818at2759"/>
<dbReference type="Gene3D" id="3.10.180.10">
    <property type="entry name" value="2,3-Dihydroxybiphenyl 1,2-Dioxygenase, domain 1"/>
    <property type="match status" value="1"/>
</dbReference>
<reference evidence="2 3" key="1">
    <citation type="journal article" date="2020" name="J. Phycol.">
        <title>Comparative genome analysis reveals Cyanidiococcus gen. nov., a new extremophilic red algal genus sister to Cyanidioschyzon (Cyanidioschyzonaceae, Rhodophyta).</title>
        <authorList>
            <person name="Liu S.-L."/>
            <person name="Chiang Y.-R."/>
            <person name="Yoon H.S."/>
            <person name="Fu H.-Y."/>
        </authorList>
    </citation>
    <scope>NUCLEOTIDE SEQUENCE [LARGE SCALE GENOMIC DNA]</scope>
    <source>
        <strain evidence="2 3">THAL066</strain>
    </source>
</reference>
<gene>
    <name evidence="2" type="ORF">F1559_001072</name>
</gene>
<dbReference type="InterPro" id="IPR050383">
    <property type="entry name" value="GlyoxalaseI/FosfomycinResist"/>
</dbReference>
<dbReference type="SUPFAM" id="SSF54593">
    <property type="entry name" value="Glyoxalase/Bleomycin resistance protein/Dihydroxybiphenyl dioxygenase"/>
    <property type="match status" value="1"/>
</dbReference>
<protein>
    <recommendedName>
        <fullName evidence="1">VOC domain-containing protein</fullName>
    </recommendedName>
</protein>
<dbReference type="PANTHER" id="PTHR21366">
    <property type="entry name" value="GLYOXALASE FAMILY PROTEIN"/>
    <property type="match status" value="1"/>
</dbReference>
<evidence type="ECO:0000313" key="3">
    <source>
        <dbReference type="Proteomes" id="UP000530660"/>
    </source>
</evidence>
<dbReference type="Pfam" id="PF00903">
    <property type="entry name" value="Glyoxalase"/>
    <property type="match status" value="1"/>
</dbReference>
<dbReference type="InterPro" id="IPR037523">
    <property type="entry name" value="VOC_core"/>
</dbReference>
<accession>A0A7J7IDN7</accession>
<dbReference type="PROSITE" id="PS51819">
    <property type="entry name" value="VOC"/>
    <property type="match status" value="1"/>
</dbReference>
<dbReference type="InterPro" id="IPR029068">
    <property type="entry name" value="Glyas_Bleomycin-R_OHBP_Dase"/>
</dbReference>
<dbReference type="InterPro" id="IPR004360">
    <property type="entry name" value="Glyas_Fos-R_dOase_dom"/>
</dbReference>
<dbReference type="EMBL" id="VWRR01000018">
    <property type="protein sequence ID" value="KAF6000677.1"/>
    <property type="molecule type" value="Genomic_DNA"/>
</dbReference>
<sequence length="133" mass="15277">MPVELDHIALNVMDVERLLRFYADIFGLETERVAEWREGRVPFPSLRLNGHTIIDFFPSRAEELKAKDLKGLLNHFCFAVTSSTFDSAQERVHALGGEVVGEPRQLWGARGMALSRYYKDPEGNTFEVRCYQE</sequence>
<feature type="domain" description="VOC" evidence="1">
    <location>
        <begin position="4"/>
        <end position="131"/>
    </location>
</feature>
<proteinExistence type="predicted"/>
<evidence type="ECO:0000313" key="2">
    <source>
        <dbReference type="EMBL" id="KAF6000677.1"/>
    </source>
</evidence>
<dbReference type="AlphaFoldDB" id="A0A7J7IDN7"/>
<keyword evidence="3" id="KW-1185">Reference proteome</keyword>
<name>A0A7J7IDN7_9RHOD</name>
<evidence type="ECO:0000259" key="1">
    <source>
        <dbReference type="PROSITE" id="PS51819"/>
    </source>
</evidence>